<dbReference type="RefSeq" id="WP_129205517.1">
    <property type="nucleotide sequence ID" value="NZ_CP035495.1"/>
</dbReference>
<dbReference type="SMART" id="SM00331">
    <property type="entry name" value="PP2C_SIG"/>
    <property type="match status" value="1"/>
</dbReference>
<protein>
    <submittedName>
        <fullName evidence="3">Serine/threonine-protein phosphatase</fullName>
    </submittedName>
</protein>
<organism evidence="3 4">
    <name type="scientific">Xylanimonas allomyrinae</name>
    <dbReference type="NCBI Taxonomy" id="2509459"/>
    <lineage>
        <taxon>Bacteria</taxon>
        <taxon>Bacillati</taxon>
        <taxon>Actinomycetota</taxon>
        <taxon>Actinomycetes</taxon>
        <taxon>Micrococcales</taxon>
        <taxon>Promicromonosporaceae</taxon>
        <taxon>Xylanimonas</taxon>
    </lineage>
</organism>
<dbReference type="InterPro" id="IPR036457">
    <property type="entry name" value="PPM-type-like_dom_sf"/>
</dbReference>
<feature type="domain" description="PPM-type phosphatase" evidence="2">
    <location>
        <begin position="13"/>
        <end position="244"/>
    </location>
</feature>
<dbReference type="PROSITE" id="PS51746">
    <property type="entry name" value="PPM_2"/>
    <property type="match status" value="1"/>
</dbReference>
<dbReference type="SMART" id="SM00332">
    <property type="entry name" value="PP2Cc"/>
    <property type="match status" value="1"/>
</dbReference>
<dbReference type="CDD" id="cd00143">
    <property type="entry name" value="PP2Cc"/>
    <property type="match status" value="1"/>
</dbReference>
<reference evidence="3 4" key="1">
    <citation type="submission" date="2019-01" db="EMBL/GenBank/DDBJ databases">
        <title>Genome sequencing of strain 2JSPR-7.</title>
        <authorList>
            <person name="Heo J."/>
            <person name="Kim S.-J."/>
            <person name="Kim J.-S."/>
            <person name="Hong S.-B."/>
            <person name="Kwon S.-W."/>
        </authorList>
    </citation>
    <scope>NUCLEOTIDE SEQUENCE [LARGE SCALE GENOMIC DNA]</scope>
    <source>
        <strain evidence="3 4">2JSPR-7</strain>
    </source>
</reference>
<name>A0A4P6EPK3_9MICO</name>
<dbReference type="Proteomes" id="UP000291758">
    <property type="component" value="Chromosome"/>
</dbReference>
<dbReference type="AlphaFoldDB" id="A0A4P6EPK3"/>
<sequence length="272" mass="29025">MSLRQEYGGVVLEWGVVTDAGRRRPLNEDHYVASVPVFVVADGMGGRDAGEIASAATVAALGTLVERAVVSRKDVESVLDAAHDEVRRIETRPGRGAGTTATGVVVVPGKLGPRWLVVNVGDSRTYLHAQGRLERVTVDHSEVQELVDAGLITRAQARTHPRRHVITRAIGAPWAPRPDFWWLPVEAGDRVLVCSDGLTGEVDDDEIARVLGDEPDAQVAAATLVEAALRAGGRDNITVVVVDAVTVDGADGSHRDEDTRPRPAGARPEDVQ</sequence>
<gene>
    <name evidence="3" type="ORF">ET495_15405</name>
</gene>
<dbReference type="InterPro" id="IPR015655">
    <property type="entry name" value="PP2C"/>
</dbReference>
<proteinExistence type="predicted"/>
<evidence type="ECO:0000313" key="4">
    <source>
        <dbReference type="Proteomes" id="UP000291758"/>
    </source>
</evidence>
<dbReference type="InterPro" id="IPR001932">
    <property type="entry name" value="PPM-type_phosphatase-like_dom"/>
</dbReference>
<evidence type="ECO:0000313" key="3">
    <source>
        <dbReference type="EMBL" id="QAY64365.1"/>
    </source>
</evidence>
<feature type="region of interest" description="Disordered" evidence="1">
    <location>
        <begin position="249"/>
        <end position="272"/>
    </location>
</feature>
<feature type="compositionally biased region" description="Basic and acidic residues" evidence="1">
    <location>
        <begin position="251"/>
        <end position="272"/>
    </location>
</feature>
<evidence type="ECO:0000256" key="1">
    <source>
        <dbReference type="SAM" id="MobiDB-lite"/>
    </source>
</evidence>
<dbReference type="KEGG" id="xyl:ET495_15405"/>
<dbReference type="EMBL" id="CP035495">
    <property type="protein sequence ID" value="QAY64365.1"/>
    <property type="molecule type" value="Genomic_DNA"/>
</dbReference>
<accession>A0A4P6EPK3</accession>
<dbReference type="Pfam" id="PF13672">
    <property type="entry name" value="PP2C_2"/>
    <property type="match status" value="1"/>
</dbReference>
<dbReference type="OrthoDB" id="9801841at2"/>
<dbReference type="Gene3D" id="3.60.40.10">
    <property type="entry name" value="PPM-type phosphatase domain"/>
    <property type="match status" value="1"/>
</dbReference>
<dbReference type="PANTHER" id="PTHR47992">
    <property type="entry name" value="PROTEIN PHOSPHATASE"/>
    <property type="match status" value="1"/>
</dbReference>
<dbReference type="SUPFAM" id="SSF81606">
    <property type="entry name" value="PP2C-like"/>
    <property type="match status" value="1"/>
</dbReference>
<keyword evidence="4" id="KW-1185">Reference proteome</keyword>
<evidence type="ECO:0000259" key="2">
    <source>
        <dbReference type="PROSITE" id="PS51746"/>
    </source>
</evidence>
<dbReference type="GO" id="GO:0004722">
    <property type="term" value="F:protein serine/threonine phosphatase activity"/>
    <property type="evidence" value="ECO:0007669"/>
    <property type="project" value="InterPro"/>
</dbReference>